<reference evidence="5" key="1">
    <citation type="journal article" date="2023" name="Science">
        <title>Elucidation of the pathway for biosynthesis of saponin adjuvants from the soapbark tree.</title>
        <authorList>
            <person name="Reed J."/>
            <person name="Orme A."/>
            <person name="El-Demerdash A."/>
            <person name="Owen C."/>
            <person name="Martin L.B.B."/>
            <person name="Misra R.C."/>
            <person name="Kikuchi S."/>
            <person name="Rejzek M."/>
            <person name="Martin A.C."/>
            <person name="Harkess A."/>
            <person name="Leebens-Mack J."/>
            <person name="Louveau T."/>
            <person name="Stephenson M.J."/>
            <person name="Osbourn A."/>
        </authorList>
    </citation>
    <scope>NUCLEOTIDE SEQUENCE</scope>
    <source>
        <strain evidence="5">S10</strain>
    </source>
</reference>
<dbReference type="PANTHER" id="PTHR16441">
    <property type="entry name" value="FIDIPIDINE"/>
    <property type="match status" value="1"/>
</dbReference>
<gene>
    <name evidence="5" type="ORF">O6P43_019400</name>
</gene>
<protein>
    <submittedName>
        <fullName evidence="5">Coiled-coil domain-containing protein 93</fullName>
    </submittedName>
</protein>
<dbReference type="Pfam" id="PF21673">
    <property type="entry name" value="CCDC93_N"/>
    <property type="match status" value="1"/>
</dbReference>
<dbReference type="Proteomes" id="UP001163823">
    <property type="component" value="Chromosome 8"/>
</dbReference>
<name>A0AAD7PK84_QUISA</name>
<evidence type="ECO:0000313" key="5">
    <source>
        <dbReference type="EMBL" id="KAJ7958721.1"/>
    </source>
</evidence>
<keyword evidence="2" id="KW-0175">Coiled coil</keyword>
<dbReference type="AlphaFoldDB" id="A0AAD7PK84"/>
<feature type="domain" description="CCDC93 coiled-coil" evidence="3">
    <location>
        <begin position="135"/>
        <end position="353"/>
    </location>
</feature>
<accession>A0AAD7PK84</accession>
<feature type="domain" description="CCDC93 N-terminal" evidence="4">
    <location>
        <begin position="4"/>
        <end position="109"/>
    </location>
</feature>
<dbReference type="InterPro" id="IPR039116">
    <property type="entry name" value="CCDC93"/>
</dbReference>
<dbReference type="EMBL" id="JARAOO010000008">
    <property type="protein sequence ID" value="KAJ7958721.1"/>
    <property type="molecule type" value="Genomic_DNA"/>
</dbReference>
<evidence type="ECO:0000259" key="4">
    <source>
        <dbReference type="Pfam" id="PF21673"/>
    </source>
</evidence>
<evidence type="ECO:0000313" key="6">
    <source>
        <dbReference type="Proteomes" id="UP001163823"/>
    </source>
</evidence>
<evidence type="ECO:0000259" key="3">
    <source>
        <dbReference type="Pfam" id="PF09762"/>
    </source>
</evidence>
<keyword evidence="6" id="KW-1185">Reference proteome</keyword>
<evidence type="ECO:0000256" key="2">
    <source>
        <dbReference type="ARBA" id="ARBA00023054"/>
    </source>
</evidence>
<dbReference type="InterPro" id="IPR048747">
    <property type="entry name" value="CCDC93_N"/>
</dbReference>
<dbReference type="InterPro" id="IPR019159">
    <property type="entry name" value="CCDC93_CC"/>
</dbReference>
<dbReference type="KEGG" id="qsa:O6P43_019400"/>
<organism evidence="5 6">
    <name type="scientific">Quillaja saponaria</name>
    <name type="common">Soap bark tree</name>
    <dbReference type="NCBI Taxonomy" id="32244"/>
    <lineage>
        <taxon>Eukaryota</taxon>
        <taxon>Viridiplantae</taxon>
        <taxon>Streptophyta</taxon>
        <taxon>Embryophyta</taxon>
        <taxon>Tracheophyta</taxon>
        <taxon>Spermatophyta</taxon>
        <taxon>Magnoliopsida</taxon>
        <taxon>eudicotyledons</taxon>
        <taxon>Gunneridae</taxon>
        <taxon>Pentapetalae</taxon>
        <taxon>rosids</taxon>
        <taxon>fabids</taxon>
        <taxon>Fabales</taxon>
        <taxon>Quillajaceae</taxon>
        <taxon>Quillaja</taxon>
    </lineage>
</organism>
<evidence type="ECO:0000256" key="1">
    <source>
        <dbReference type="ARBA" id="ARBA00007219"/>
    </source>
</evidence>
<comment type="caution">
    <text evidence="5">The sequence shown here is derived from an EMBL/GenBank/DDBJ whole genome shotgun (WGS) entry which is preliminary data.</text>
</comment>
<comment type="similarity">
    <text evidence="1">Belongs to the CCDC93 family.</text>
</comment>
<proteinExistence type="inferred from homology"/>
<dbReference type="GO" id="GO:0006893">
    <property type="term" value="P:Golgi to plasma membrane transport"/>
    <property type="evidence" value="ECO:0007669"/>
    <property type="project" value="TreeGrafter"/>
</dbReference>
<dbReference type="Pfam" id="PF09762">
    <property type="entry name" value="CCDC93_CC"/>
    <property type="match status" value="1"/>
</dbReference>
<sequence>MADSQCPIQEIFDLLSSAGYVDATKSDASSAEKIAGGLAWCIASVESSDLQSDVVSDQTVTPKSIIDNALIEERLRLLGCPYILHETDIQNLDNEVLFPVIQWLVKRVRKQRGNGDNEDGQLKEPETSTVMIGNLDELNQRKDTVLNELHCIREGINKEGSTAKVQKLISLLELLKDIERQESDLRSDYDAKHSELQAEIIELEAKIASGCDSKDFSNQLNHSLSESHEKLNSAKKELAARLRAVVAVKRKLDDLPCPSELIQYESRFSELYAYIQGKHRQTRKFYTTFNALLEIKELMLKETSLLNSIISQFQDAFSSSVSRIKLIDSMEGIVKGSQQKQEKVQVRLRARRESS</sequence>
<dbReference type="PANTHER" id="PTHR16441:SF0">
    <property type="entry name" value="COILED-COIL DOMAIN-CONTAINING PROTEIN 93"/>
    <property type="match status" value="1"/>
</dbReference>